<dbReference type="OrthoDB" id="2019504at2759"/>
<comment type="subcellular location">
    <subcellularLocation>
        <location evidence="1">Nucleus</location>
    </subcellularLocation>
</comment>
<dbReference type="InterPro" id="IPR010301">
    <property type="entry name" value="RRP1"/>
</dbReference>
<dbReference type="PANTHER" id="PTHR13026">
    <property type="entry name" value="NNP-1 PROTEIN NOVEL NUCLEAR PROTEIN 1 NOP52"/>
    <property type="match status" value="1"/>
</dbReference>
<proteinExistence type="inferred from homology"/>
<evidence type="ECO:0000256" key="4">
    <source>
        <dbReference type="ARBA" id="ARBA00023242"/>
    </source>
</evidence>
<evidence type="ECO:0000313" key="7">
    <source>
        <dbReference type="Proteomes" id="UP000886595"/>
    </source>
</evidence>
<comment type="caution">
    <text evidence="6">The sequence shown here is derived from an EMBL/GenBank/DDBJ whole genome shotgun (WGS) entry which is preliminary data.</text>
</comment>
<dbReference type="GO" id="GO:0005634">
    <property type="term" value="C:nucleus"/>
    <property type="evidence" value="ECO:0007669"/>
    <property type="project" value="UniProtKB-SubCell"/>
</dbReference>
<keyword evidence="7" id="KW-1185">Reference proteome</keyword>
<organism evidence="6 7">
    <name type="scientific">Brassica carinata</name>
    <name type="common">Ethiopian mustard</name>
    <name type="synonym">Abyssinian cabbage</name>
    <dbReference type="NCBI Taxonomy" id="52824"/>
    <lineage>
        <taxon>Eukaryota</taxon>
        <taxon>Viridiplantae</taxon>
        <taxon>Streptophyta</taxon>
        <taxon>Embryophyta</taxon>
        <taxon>Tracheophyta</taxon>
        <taxon>Spermatophyta</taxon>
        <taxon>Magnoliopsida</taxon>
        <taxon>eudicotyledons</taxon>
        <taxon>Gunneridae</taxon>
        <taxon>Pentapetalae</taxon>
        <taxon>rosids</taxon>
        <taxon>malvids</taxon>
        <taxon>Brassicales</taxon>
        <taxon>Brassicaceae</taxon>
        <taxon>Brassiceae</taxon>
        <taxon>Brassica</taxon>
    </lineage>
</organism>
<feature type="region of interest" description="Disordered" evidence="5">
    <location>
        <begin position="273"/>
        <end position="312"/>
    </location>
</feature>
<keyword evidence="3" id="KW-0698">rRNA processing</keyword>
<sequence>MLQFTNKKLASCKQTIRDTSLRTVLRAWLPEQTTIPDESMKKLWQGILYCLWHADKALYQSELIDRLSAALNTLPLPLALQYFAVFLFTMRRECFLRGFFEIMDGGAWDLELTRRLIGVLFDGTFLAGDMFNGSGVSYHVACAFVEEIRPFLPLRKEVSEVVFGPFVVVMGVVDDKVLVGKIKSCLFDELLKMGKRLIDVKKKSGSDDDDDDVVLGSFALSMEFGKRFYEMGCSPDCCRGNRAEEEGFEEMFRKIASEMGTVNIWEEAEPVSVAKESKKRKRENKGVVEQGNRDAAESSLLPGPSSEKSSKRVRFSLKKNVVWKPHCPLPPQDLRLPPSATPRGSTLKKGIPAGPVRGELSCQSRKTKKVKPNNTRKGVKTIKKLK</sequence>
<comment type="similarity">
    <text evidence="2">Belongs to the RRP1 family.</text>
</comment>
<dbReference type="AlphaFoldDB" id="A0A8X7WSM0"/>
<name>A0A8X7WSM0_BRACI</name>
<dbReference type="PANTHER" id="PTHR13026:SF0">
    <property type="entry name" value="RIBOSOMAL RNA PROCESSING 1B"/>
    <property type="match status" value="1"/>
</dbReference>
<evidence type="ECO:0000256" key="5">
    <source>
        <dbReference type="SAM" id="MobiDB-lite"/>
    </source>
</evidence>
<keyword evidence="4" id="KW-0539">Nucleus</keyword>
<evidence type="ECO:0000313" key="6">
    <source>
        <dbReference type="EMBL" id="KAG2333598.1"/>
    </source>
</evidence>
<dbReference type="GO" id="GO:0030688">
    <property type="term" value="C:preribosome, small subunit precursor"/>
    <property type="evidence" value="ECO:0007669"/>
    <property type="project" value="InterPro"/>
</dbReference>
<accession>A0A8X7WSM0</accession>
<evidence type="ECO:0000256" key="1">
    <source>
        <dbReference type="ARBA" id="ARBA00004123"/>
    </source>
</evidence>
<gene>
    <name evidence="6" type="ORF">Bca52824_004778</name>
</gene>
<dbReference type="EMBL" id="JAAMPC010000001">
    <property type="protein sequence ID" value="KAG2333598.1"/>
    <property type="molecule type" value="Genomic_DNA"/>
</dbReference>
<feature type="region of interest" description="Disordered" evidence="5">
    <location>
        <begin position="330"/>
        <end position="386"/>
    </location>
</feature>
<evidence type="ECO:0000256" key="2">
    <source>
        <dbReference type="ARBA" id="ARBA00006374"/>
    </source>
</evidence>
<feature type="compositionally biased region" description="Basic residues" evidence="5">
    <location>
        <begin position="377"/>
        <end position="386"/>
    </location>
</feature>
<reference evidence="6 7" key="1">
    <citation type="submission" date="2020-02" db="EMBL/GenBank/DDBJ databases">
        <authorList>
            <person name="Ma Q."/>
            <person name="Huang Y."/>
            <person name="Song X."/>
            <person name="Pei D."/>
        </authorList>
    </citation>
    <scope>NUCLEOTIDE SEQUENCE [LARGE SCALE GENOMIC DNA]</scope>
    <source>
        <strain evidence="6">Sxm20200214</strain>
        <tissue evidence="6">Leaf</tissue>
    </source>
</reference>
<dbReference type="Pfam" id="PF05997">
    <property type="entry name" value="Nop52"/>
    <property type="match status" value="2"/>
</dbReference>
<dbReference type="Proteomes" id="UP000886595">
    <property type="component" value="Unassembled WGS sequence"/>
</dbReference>
<protein>
    <submittedName>
        <fullName evidence="6">Uncharacterized protein</fullName>
    </submittedName>
</protein>
<evidence type="ECO:0000256" key="3">
    <source>
        <dbReference type="ARBA" id="ARBA00022552"/>
    </source>
</evidence>
<dbReference type="GO" id="GO:0006364">
    <property type="term" value="P:rRNA processing"/>
    <property type="evidence" value="ECO:0007669"/>
    <property type="project" value="UniProtKB-KW"/>
</dbReference>